<dbReference type="CDD" id="cd07557">
    <property type="entry name" value="trimeric_dUTPase"/>
    <property type="match status" value="1"/>
</dbReference>
<keyword evidence="4" id="KW-1185">Reference proteome</keyword>
<evidence type="ECO:0000256" key="1">
    <source>
        <dbReference type="ARBA" id="ARBA00022801"/>
    </source>
</evidence>
<sequence>MFRSGRFVAGHIDPTTDAQRQPNGTDLTLDAVFQQVEPGRITRDGKTIGEREELEPDADGERDVYRLPPGGYVVRYCETVSIPEGHIGFIYPRSSLMRNSCMLNTAVWDAGYEGKGEGLLEVHHHVELEAGARIAQIVLAEAGHEGTYDGSYQGENL</sequence>
<protein>
    <submittedName>
        <fullName evidence="3">Deoxyuridine 5'-triphosphate nucleotidohydrolase</fullName>
    </submittedName>
</protein>
<dbReference type="AlphaFoldDB" id="A0A4V5ZNR4"/>
<dbReference type="RefSeq" id="WP_137276070.1">
    <property type="nucleotide sequence ID" value="NZ_QKNX01000002.1"/>
</dbReference>
<reference evidence="3 4" key="1">
    <citation type="submission" date="2019-04" db="EMBL/GenBank/DDBJ databases">
        <title>Natronomonas sp. F20-122 a newhaloarchaeon isolated from a saline saltern of Isla Bacuta, Huelva, Spain.</title>
        <authorList>
            <person name="Duran-Viseras A."/>
            <person name="Sanchez-Porro C."/>
            <person name="Ventosa A."/>
        </authorList>
    </citation>
    <scope>NUCLEOTIDE SEQUENCE [LARGE SCALE GENOMIC DNA]</scope>
    <source>
        <strain evidence="3 4">F20-122</strain>
    </source>
</reference>
<dbReference type="Pfam" id="PF22769">
    <property type="entry name" value="DCD"/>
    <property type="match status" value="1"/>
</dbReference>
<accession>A0A4V5ZNR4</accession>
<dbReference type="OrthoDB" id="45265at2157"/>
<dbReference type="Gene3D" id="2.70.40.10">
    <property type="match status" value="1"/>
</dbReference>
<comment type="caution">
    <text evidence="3">The sequence shown here is derived from an EMBL/GenBank/DDBJ whole genome shotgun (WGS) entry which is preliminary data.</text>
</comment>
<name>A0A4V5ZNR4_9EURY</name>
<dbReference type="InterPro" id="IPR033704">
    <property type="entry name" value="dUTPase_trimeric"/>
</dbReference>
<dbReference type="GO" id="GO:0008829">
    <property type="term" value="F:dCTP deaminase activity"/>
    <property type="evidence" value="ECO:0007669"/>
    <property type="project" value="InterPro"/>
</dbReference>
<evidence type="ECO:0000313" key="3">
    <source>
        <dbReference type="EMBL" id="TKR26153.1"/>
    </source>
</evidence>
<organism evidence="3 4">
    <name type="scientific">Natronomonas salsuginis</name>
    <dbReference type="NCBI Taxonomy" id="2217661"/>
    <lineage>
        <taxon>Archaea</taxon>
        <taxon>Methanobacteriati</taxon>
        <taxon>Methanobacteriota</taxon>
        <taxon>Stenosarchaea group</taxon>
        <taxon>Halobacteria</taxon>
        <taxon>Halobacteriales</taxon>
        <taxon>Natronomonadaceae</taxon>
        <taxon>Natronomonas</taxon>
    </lineage>
</organism>
<dbReference type="GO" id="GO:0006229">
    <property type="term" value="P:dUTP biosynthetic process"/>
    <property type="evidence" value="ECO:0007669"/>
    <property type="project" value="InterPro"/>
</dbReference>
<proteinExistence type="predicted"/>
<dbReference type="EMBL" id="QKNX01000002">
    <property type="protein sequence ID" value="TKR26153.1"/>
    <property type="molecule type" value="Genomic_DNA"/>
</dbReference>
<dbReference type="InterPro" id="IPR011962">
    <property type="entry name" value="dCTP_deaminase"/>
</dbReference>
<dbReference type="NCBIfam" id="NF002598">
    <property type="entry name" value="PRK02253.1"/>
    <property type="match status" value="1"/>
</dbReference>
<keyword evidence="1 3" id="KW-0378">Hydrolase</keyword>
<keyword evidence="2" id="KW-0546">Nucleotide metabolism</keyword>
<dbReference type="PANTHER" id="PTHR42680">
    <property type="entry name" value="DCTP DEAMINASE"/>
    <property type="match status" value="1"/>
</dbReference>
<evidence type="ECO:0000256" key="2">
    <source>
        <dbReference type="ARBA" id="ARBA00023080"/>
    </source>
</evidence>
<dbReference type="InterPro" id="IPR036157">
    <property type="entry name" value="dUTPase-like_sf"/>
</dbReference>
<gene>
    <name evidence="3" type="ORF">DM868_06570</name>
</gene>
<dbReference type="SUPFAM" id="SSF51283">
    <property type="entry name" value="dUTPase-like"/>
    <property type="match status" value="1"/>
</dbReference>
<dbReference type="PANTHER" id="PTHR42680:SF1">
    <property type="entry name" value="DEOXYURIDINE 5'-TRIPHOSPHATE NUCLEOTIDOHYDROLASE"/>
    <property type="match status" value="1"/>
</dbReference>
<dbReference type="Proteomes" id="UP000308037">
    <property type="component" value="Unassembled WGS sequence"/>
</dbReference>
<evidence type="ECO:0000313" key="4">
    <source>
        <dbReference type="Proteomes" id="UP000308037"/>
    </source>
</evidence>